<protein>
    <recommendedName>
        <fullName evidence="8">Putative NAD(P)H nitroreductase</fullName>
        <ecNumber evidence="8">1.-.-.-</ecNumber>
    </recommendedName>
</protein>
<comment type="similarity">
    <text evidence="2 8">Belongs to the nitroreductase family.</text>
</comment>
<name>A0ABZ2YQL5_9BACT</name>
<reference evidence="11" key="1">
    <citation type="submission" date="2024-03" db="EMBL/GenBank/DDBJ databases">
        <title>Chitinophaga horti sp. nov., isolated from garden soil.</title>
        <authorList>
            <person name="Lee D.S."/>
            <person name="Han D.M."/>
            <person name="Baek J.H."/>
            <person name="Choi D.G."/>
            <person name="Jeon J.H."/>
            <person name="Jeon C.O."/>
        </authorList>
    </citation>
    <scope>NUCLEOTIDE SEQUENCE [LARGE SCALE GENOMIC DNA]</scope>
    <source>
        <strain evidence="11">GPA1</strain>
    </source>
</reference>
<dbReference type="InterPro" id="IPR026021">
    <property type="entry name" value="YdjA-like"/>
</dbReference>
<dbReference type="SUPFAM" id="SSF55469">
    <property type="entry name" value="FMN-dependent nitroreductase-like"/>
    <property type="match status" value="1"/>
</dbReference>
<dbReference type="InterPro" id="IPR052530">
    <property type="entry name" value="NAD(P)H_nitroreductase"/>
</dbReference>
<keyword evidence="4 8" id="KW-0288">FMN</keyword>
<dbReference type="Pfam" id="PF00881">
    <property type="entry name" value="Nitroreductase"/>
    <property type="match status" value="1"/>
</dbReference>
<evidence type="ECO:0000256" key="1">
    <source>
        <dbReference type="ARBA" id="ARBA00001917"/>
    </source>
</evidence>
<evidence type="ECO:0000256" key="4">
    <source>
        <dbReference type="ARBA" id="ARBA00022643"/>
    </source>
</evidence>
<evidence type="ECO:0000256" key="5">
    <source>
        <dbReference type="ARBA" id="ARBA00022857"/>
    </source>
</evidence>
<dbReference type="InterPro" id="IPR000415">
    <property type="entry name" value="Nitroreductase-like"/>
</dbReference>
<dbReference type="Gene3D" id="3.40.109.10">
    <property type="entry name" value="NADH Oxidase"/>
    <property type="match status" value="1"/>
</dbReference>
<keyword evidence="3 8" id="KW-0285">Flavoprotein</keyword>
<evidence type="ECO:0000313" key="11">
    <source>
        <dbReference type="Proteomes" id="UP001485459"/>
    </source>
</evidence>
<dbReference type="PIRSF" id="PIRSF000232">
    <property type="entry name" value="YdjA"/>
    <property type="match status" value="1"/>
</dbReference>
<keyword evidence="5 8" id="KW-0521">NADP</keyword>
<evidence type="ECO:0000256" key="3">
    <source>
        <dbReference type="ARBA" id="ARBA00022630"/>
    </source>
</evidence>
<dbReference type="EMBL" id="CP149822">
    <property type="protein sequence ID" value="WZN42081.1"/>
    <property type="molecule type" value="Genomic_DNA"/>
</dbReference>
<evidence type="ECO:0000256" key="8">
    <source>
        <dbReference type="PIRNR" id="PIRNR000232"/>
    </source>
</evidence>
<feature type="domain" description="Nitroreductase" evidence="9">
    <location>
        <begin position="15"/>
        <end position="175"/>
    </location>
</feature>
<dbReference type="CDD" id="cd02135">
    <property type="entry name" value="YdjA-like"/>
    <property type="match status" value="1"/>
</dbReference>
<dbReference type="RefSeq" id="WP_341836920.1">
    <property type="nucleotide sequence ID" value="NZ_CP149822.1"/>
</dbReference>
<evidence type="ECO:0000256" key="2">
    <source>
        <dbReference type="ARBA" id="ARBA00007118"/>
    </source>
</evidence>
<organism evidence="10 11">
    <name type="scientific">Chitinophaga pollutisoli</name>
    <dbReference type="NCBI Taxonomy" id="3133966"/>
    <lineage>
        <taxon>Bacteria</taxon>
        <taxon>Pseudomonadati</taxon>
        <taxon>Bacteroidota</taxon>
        <taxon>Chitinophagia</taxon>
        <taxon>Chitinophagales</taxon>
        <taxon>Chitinophagaceae</taxon>
        <taxon>Chitinophaga</taxon>
    </lineage>
</organism>
<proteinExistence type="inferred from homology"/>
<sequence>MQKRYNIEEFNEILLRRRSIYPYQYVRGKVIPDAIIWQILENANRAPNHKQTEPWRFCVFSGEGLKHFGQLQADIYREFAADSYQQDRYKKLIEYPLMSSHVISIGMKRSAVDKLPEIEEVEAVACAVQNMFLTVTAYGLGCYWTTAGITYFEEAKSHFGLERTDKLLGFLYIGYVEKPVTAISKRKPIGSKVNWIDTIDGINRPTDLGKYVAHRCAF</sequence>
<keyword evidence="6 8" id="KW-0560">Oxidoreductase</keyword>
<dbReference type="EC" id="1.-.-.-" evidence="8"/>
<evidence type="ECO:0000256" key="6">
    <source>
        <dbReference type="ARBA" id="ARBA00023002"/>
    </source>
</evidence>
<evidence type="ECO:0000256" key="7">
    <source>
        <dbReference type="ARBA" id="ARBA00023027"/>
    </source>
</evidence>
<keyword evidence="11" id="KW-1185">Reference proteome</keyword>
<dbReference type="InterPro" id="IPR029479">
    <property type="entry name" value="Nitroreductase"/>
</dbReference>
<accession>A0ABZ2YQL5</accession>
<evidence type="ECO:0000259" key="9">
    <source>
        <dbReference type="Pfam" id="PF00881"/>
    </source>
</evidence>
<gene>
    <name evidence="10" type="ORF">WJU16_03400</name>
</gene>
<evidence type="ECO:0000313" key="10">
    <source>
        <dbReference type="EMBL" id="WZN42081.1"/>
    </source>
</evidence>
<comment type="cofactor">
    <cofactor evidence="1 8">
        <name>FMN</name>
        <dbReference type="ChEBI" id="CHEBI:58210"/>
    </cofactor>
</comment>
<dbReference type="Proteomes" id="UP001485459">
    <property type="component" value="Chromosome"/>
</dbReference>
<dbReference type="PANTHER" id="PTHR43821:SF1">
    <property type="entry name" value="NAD(P)H NITROREDUCTASE YDJA-RELATED"/>
    <property type="match status" value="1"/>
</dbReference>
<dbReference type="PANTHER" id="PTHR43821">
    <property type="entry name" value="NAD(P)H NITROREDUCTASE YDJA-RELATED"/>
    <property type="match status" value="1"/>
</dbReference>
<keyword evidence="7 8" id="KW-0520">NAD</keyword>